<dbReference type="GO" id="GO:0055085">
    <property type="term" value="P:transmembrane transport"/>
    <property type="evidence" value="ECO:0007669"/>
    <property type="project" value="UniProtKB-ARBA"/>
</dbReference>
<dbReference type="SMART" id="SM00382">
    <property type="entry name" value="AAA"/>
    <property type="match status" value="1"/>
</dbReference>
<comment type="similarity">
    <text evidence="1">Belongs to the ABC transporter superfamily.</text>
</comment>
<evidence type="ECO:0000313" key="7">
    <source>
        <dbReference type="Proteomes" id="UP000277582"/>
    </source>
</evidence>
<keyword evidence="7" id="KW-1185">Reference proteome</keyword>
<dbReference type="InterPro" id="IPR013563">
    <property type="entry name" value="Oligopep_ABC_C"/>
</dbReference>
<dbReference type="InterPro" id="IPR027417">
    <property type="entry name" value="P-loop_NTPase"/>
</dbReference>
<evidence type="ECO:0000256" key="4">
    <source>
        <dbReference type="ARBA" id="ARBA00022840"/>
    </source>
</evidence>
<dbReference type="PANTHER" id="PTHR43776">
    <property type="entry name" value="TRANSPORT ATP-BINDING PROTEIN"/>
    <property type="match status" value="1"/>
</dbReference>
<keyword evidence="2" id="KW-0813">Transport</keyword>
<evidence type="ECO:0000313" key="6">
    <source>
        <dbReference type="EMBL" id="RSN74817.1"/>
    </source>
</evidence>
<dbReference type="CDD" id="cd03257">
    <property type="entry name" value="ABC_NikE_OppD_transporters"/>
    <property type="match status" value="1"/>
</dbReference>
<dbReference type="NCBIfam" id="TIGR01727">
    <property type="entry name" value="oligo_HPY"/>
    <property type="match status" value="1"/>
</dbReference>
<organism evidence="6 7">
    <name type="scientific">Candidatus Methanodesulfokora washburnensis</name>
    <dbReference type="NCBI Taxonomy" id="2478471"/>
    <lineage>
        <taxon>Archaea</taxon>
        <taxon>Thermoproteota</taxon>
        <taxon>Candidatus Korarchaeia</taxon>
        <taxon>Candidatus Korarchaeia incertae sedis</taxon>
        <taxon>Candidatus Methanodesulfokora</taxon>
    </lineage>
</organism>
<accession>A0A429GM40</accession>
<dbReference type="Pfam" id="PF00005">
    <property type="entry name" value="ABC_tran"/>
    <property type="match status" value="1"/>
</dbReference>
<evidence type="ECO:0000259" key="5">
    <source>
        <dbReference type="PROSITE" id="PS50893"/>
    </source>
</evidence>
<sequence length="334" mass="37615">MSSQGGTVSLISAENLKKYFPIRGIFRISGYLRAVDGVSIEVKREETVGIVGESGSGKTTLGRLLLRLIEPTSGKIFFEGKDITSLSGKALRALRKEMQIVFQDPYTSLHPRMRVKDIVGEPLKIHFGAKEEEIREKVADLLKKVGMREEDMFKYPHEFSGGQRQRIVIARALITKPKFVILDEPTSNLDVSVQSKILNLLDSLKKEEKLTYLLITHNIAVVGRMSHRVYVMYLGKIVEHATTEKLLEEPLHPYTRALLSATPIPDPKMARARRRVPIRGEIPSPINPPKGCRFSTRCPYAEDKCFSEEPPLVDVGGGHLVACHLWEKFEKEAE</sequence>
<evidence type="ECO:0000256" key="2">
    <source>
        <dbReference type="ARBA" id="ARBA00022448"/>
    </source>
</evidence>
<comment type="caution">
    <text evidence="6">The sequence shown here is derived from an EMBL/GenBank/DDBJ whole genome shotgun (WGS) entry which is preliminary data.</text>
</comment>
<dbReference type="EMBL" id="RCOS01000086">
    <property type="protein sequence ID" value="RSN74817.1"/>
    <property type="molecule type" value="Genomic_DNA"/>
</dbReference>
<dbReference type="RefSeq" id="WP_125671383.1">
    <property type="nucleotide sequence ID" value="NZ_RCOS01000086.1"/>
</dbReference>
<dbReference type="Pfam" id="PF08352">
    <property type="entry name" value="oligo_HPY"/>
    <property type="match status" value="1"/>
</dbReference>
<gene>
    <name evidence="6" type="ORF">D6D85_07430</name>
</gene>
<dbReference type="PROSITE" id="PS00211">
    <property type="entry name" value="ABC_TRANSPORTER_1"/>
    <property type="match status" value="1"/>
</dbReference>
<dbReference type="GO" id="GO:0016887">
    <property type="term" value="F:ATP hydrolysis activity"/>
    <property type="evidence" value="ECO:0007669"/>
    <property type="project" value="InterPro"/>
</dbReference>
<dbReference type="InterPro" id="IPR050319">
    <property type="entry name" value="ABC_transp_ATP-bind"/>
</dbReference>
<dbReference type="AlphaFoldDB" id="A0A429GM40"/>
<dbReference type="SUPFAM" id="SSF52540">
    <property type="entry name" value="P-loop containing nucleoside triphosphate hydrolases"/>
    <property type="match status" value="1"/>
</dbReference>
<evidence type="ECO:0000256" key="1">
    <source>
        <dbReference type="ARBA" id="ARBA00005417"/>
    </source>
</evidence>
<evidence type="ECO:0000256" key="3">
    <source>
        <dbReference type="ARBA" id="ARBA00022741"/>
    </source>
</evidence>
<proteinExistence type="inferred from homology"/>
<feature type="domain" description="ABC transporter" evidence="5">
    <location>
        <begin position="11"/>
        <end position="259"/>
    </location>
</feature>
<dbReference type="InterPro" id="IPR003439">
    <property type="entry name" value="ABC_transporter-like_ATP-bd"/>
</dbReference>
<dbReference type="FunFam" id="3.40.50.300:FF:000016">
    <property type="entry name" value="Oligopeptide ABC transporter ATP-binding component"/>
    <property type="match status" value="1"/>
</dbReference>
<dbReference type="GO" id="GO:0015833">
    <property type="term" value="P:peptide transport"/>
    <property type="evidence" value="ECO:0007669"/>
    <property type="project" value="InterPro"/>
</dbReference>
<dbReference type="InterPro" id="IPR017871">
    <property type="entry name" value="ABC_transporter-like_CS"/>
</dbReference>
<reference evidence="6 7" key="1">
    <citation type="submission" date="2018-10" db="EMBL/GenBank/DDBJ databases">
        <title>Co-occurring genomic capacity for anaerobic methane metabolism and dissimilatory sulfite reduction discovered in the Korarchaeota.</title>
        <authorList>
            <person name="Mckay L.J."/>
            <person name="Dlakic M."/>
            <person name="Fields M.W."/>
            <person name="Delmont T.O."/>
            <person name="Eren A.M."/>
            <person name="Jay Z.J."/>
            <person name="Klingelsmith K.B."/>
            <person name="Rusch D.B."/>
            <person name="Inskeep W.P."/>
        </authorList>
    </citation>
    <scope>NUCLEOTIDE SEQUENCE [LARGE SCALE GENOMIC DNA]</scope>
    <source>
        <strain evidence="6 7">MDKW</strain>
    </source>
</reference>
<name>A0A429GM40_9CREN</name>
<dbReference type="InterPro" id="IPR003593">
    <property type="entry name" value="AAA+_ATPase"/>
</dbReference>
<keyword evidence="3" id="KW-0547">Nucleotide-binding</keyword>
<dbReference type="GO" id="GO:0005524">
    <property type="term" value="F:ATP binding"/>
    <property type="evidence" value="ECO:0007669"/>
    <property type="project" value="UniProtKB-KW"/>
</dbReference>
<dbReference type="PANTHER" id="PTHR43776:SF7">
    <property type="entry name" value="D,D-DIPEPTIDE TRANSPORT ATP-BINDING PROTEIN DDPF-RELATED"/>
    <property type="match status" value="1"/>
</dbReference>
<dbReference type="Proteomes" id="UP000277582">
    <property type="component" value="Unassembled WGS sequence"/>
</dbReference>
<keyword evidence="4 6" id="KW-0067">ATP-binding</keyword>
<dbReference type="PROSITE" id="PS50893">
    <property type="entry name" value="ABC_TRANSPORTER_2"/>
    <property type="match status" value="1"/>
</dbReference>
<dbReference type="Gene3D" id="3.40.50.300">
    <property type="entry name" value="P-loop containing nucleotide triphosphate hydrolases"/>
    <property type="match status" value="1"/>
</dbReference>
<dbReference type="OrthoDB" id="18209at2157"/>
<protein>
    <submittedName>
        <fullName evidence="6">ATP-binding cassette domain-containing protein</fullName>
    </submittedName>
</protein>